<comment type="caution">
    <text evidence="1">The sequence shown here is derived from an EMBL/GenBank/DDBJ whole genome shotgun (WGS) entry which is preliminary data.</text>
</comment>
<name>A0A1F8DSY4_9BACT</name>
<dbReference type="STRING" id="1802557.A3A20_02325"/>
<protein>
    <submittedName>
        <fullName evidence="1">Uncharacterized protein</fullName>
    </submittedName>
</protein>
<evidence type="ECO:0000313" key="2">
    <source>
        <dbReference type="Proteomes" id="UP000178946"/>
    </source>
</evidence>
<proteinExistence type="predicted"/>
<sequence length="168" mass="19018">MFVRSLVAFFAVFFLFAIGQSNVYAKNPNQVPQYKSWQSELELTNTVPNRVIVIRRYVGPPPDPSVIHDMNDLIATYALGSSMPSLLVWFRTAINGQDAYVRLYRIENDSWVFVDAAYYNKNAVWTGVPIMVFSPNSEFGKLFSELFCGDAENCVLKVPTITFVSVPK</sequence>
<dbReference type="Proteomes" id="UP000178946">
    <property type="component" value="Unassembled WGS sequence"/>
</dbReference>
<reference evidence="1 2" key="1">
    <citation type="journal article" date="2016" name="Nat. Commun.">
        <title>Thousands of microbial genomes shed light on interconnected biogeochemical processes in an aquifer system.</title>
        <authorList>
            <person name="Anantharaman K."/>
            <person name="Brown C.T."/>
            <person name="Hug L.A."/>
            <person name="Sharon I."/>
            <person name="Castelle C.J."/>
            <person name="Probst A.J."/>
            <person name="Thomas B.C."/>
            <person name="Singh A."/>
            <person name="Wilkins M.J."/>
            <person name="Karaoz U."/>
            <person name="Brodie E.L."/>
            <person name="Williams K.H."/>
            <person name="Hubbard S.S."/>
            <person name="Banfield J.F."/>
        </authorList>
    </citation>
    <scope>NUCLEOTIDE SEQUENCE [LARGE SCALE GENOMIC DNA]</scope>
</reference>
<evidence type="ECO:0000313" key="1">
    <source>
        <dbReference type="EMBL" id="OGM91747.1"/>
    </source>
</evidence>
<accession>A0A1F8DSY4</accession>
<organism evidence="1 2">
    <name type="scientific">Candidatus Wolfebacteria bacterium RIFCSPLOWO2_01_FULL_45_19</name>
    <dbReference type="NCBI Taxonomy" id="1802557"/>
    <lineage>
        <taxon>Bacteria</taxon>
        <taxon>Candidatus Wolfeibacteriota</taxon>
    </lineage>
</organism>
<gene>
    <name evidence="1" type="ORF">A3A20_02325</name>
</gene>
<dbReference type="EMBL" id="MGIR01000001">
    <property type="protein sequence ID" value="OGM91747.1"/>
    <property type="molecule type" value="Genomic_DNA"/>
</dbReference>
<dbReference type="AlphaFoldDB" id="A0A1F8DSY4"/>